<dbReference type="Pfam" id="PF24173">
    <property type="entry name" value="TPR_TTI1_N"/>
    <property type="match status" value="1"/>
</dbReference>
<dbReference type="Proteomes" id="UP000825729">
    <property type="component" value="Unassembled WGS sequence"/>
</dbReference>
<evidence type="ECO:0000313" key="3">
    <source>
        <dbReference type="EMBL" id="KAG9439501.1"/>
    </source>
</evidence>
<dbReference type="PANTHER" id="PTHR18460">
    <property type="entry name" value="TEL2 INTERACTING PROTEIN 1 TTI1 FAMILY MEMBER"/>
    <property type="match status" value="1"/>
</dbReference>
<dbReference type="InterPro" id="IPR016024">
    <property type="entry name" value="ARM-type_fold"/>
</dbReference>
<dbReference type="SUPFAM" id="SSF48371">
    <property type="entry name" value="ARM repeat"/>
    <property type="match status" value="1"/>
</dbReference>
<dbReference type="InterPro" id="IPR049362">
    <property type="entry name" value="TTI1_rpt"/>
</dbReference>
<keyword evidence="1" id="KW-0175">Coiled coil</keyword>
<evidence type="ECO:0000259" key="2">
    <source>
        <dbReference type="Pfam" id="PF24173"/>
    </source>
</evidence>
<evidence type="ECO:0000313" key="4">
    <source>
        <dbReference type="Proteomes" id="UP000825729"/>
    </source>
</evidence>
<proteinExistence type="predicted"/>
<protein>
    <recommendedName>
        <fullName evidence="2">TTI1 N-terminal TPR domain-containing protein</fullName>
    </recommendedName>
</protein>
<comment type="caution">
    <text evidence="3">The sequence shown here is derived from an EMBL/GenBank/DDBJ whole genome shotgun (WGS) entry which is preliminary data.</text>
</comment>
<feature type="domain" description="TTI1 N-terminal TPR" evidence="2">
    <location>
        <begin position="214"/>
        <end position="468"/>
    </location>
</feature>
<organism evidence="3 4">
    <name type="scientific">Aristolochia fimbriata</name>
    <name type="common">White veined hardy Dutchman's pipe vine</name>
    <dbReference type="NCBI Taxonomy" id="158543"/>
    <lineage>
        <taxon>Eukaryota</taxon>
        <taxon>Viridiplantae</taxon>
        <taxon>Streptophyta</taxon>
        <taxon>Embryophyta</taxon>
        <taxon>Tracheophyta</taxon>
        <taxon>Spermatophyta</taxon>
        <taxon>Magnoliopsida</taxon>
        <taxon>Magnoliidae</taxon>
        <taxon>Piperales</taxon>
        <taxon>Aristolochiaceae</taxon>
        <taxon>Aristolochia</taxon>
    </lineage>
</organism>
<dbReference type="GO" id="GO:0005737">
    <property type="term" value="C:cytoplasm"/>
    <property type="evidence" value="ECO:0007669"/>
    <property type="project" value="TreeGrafter"/>
</dbReference>
<accession>A0AAV7DVB5</accession>
<sequence>MLEAAPEAPRERGTASFDDEAVSYAFNNLKPFCLDLLNLVQNPKKSCPTLGEMADFLRRTPADALQPCLDYTLFPLLLLLDAAILCRSSLQVAKENESCAKPRVIGDRVAEGVLVCLEELLRKCYFGSVNQMVVVLKKLASGAALSSSEASEEFREGIICCFRALLLRIYPCSVVSCPCKRTTALPACTLGAIFQTDLMAPFESHTEADECLLAFLQSHEASPAVGHWLSLLLQAAEIEAARGLHGSRKLRKEAILTLRVLVAKVGTADALAFFLPGVVSQFTKILYVSKTLISGAAGSVETLEHVVRGLSEFLIVVLGDEANRTSLENCVNEIKSSGSNDDNNPQSILFTFQHLSAKVQVQQEKKEENSIYQPCGVVASSPNLKDSGSSYASRSFSVLRSKEWLEETSTRVDKILAATFPHLCVHPAKKVRKGLLDSIRGLISKCSYTLKRSKLMFLECLCILVCDDSVDVSPVAQEFLQSVLRVEEKYLTEDEVAETFSRLLGKLPKVLLGNEESTALSFGQRLLALMYHAGPQLVVDHLLLSPVSIARLMDALTLSLSHNSVFSGSFDKLILAKQNSVGYLHSVEELRTGFHSSTEGLRVDNVTLSITPVSGTSAQIRPNSMEVVPKYFEIPRMPPWFVHNGDQKLYQVFARMLRLVGLSTMADQWNKVPLSILIDHLLDNLHRLISELRIREYSKENWHSWYLKSDSGHLLRQASTTACVLNEIIFGTSDKCIELFGNIFCRFSEDIKFSDDIRNSTVSDSVWKVFDGKEARVHLIDCVALHQVLLDGIGIFSMTLGRDFLSSGFLHKSLYLLLENLICSSYQIRSTADVVLHMFSASCGHSTVGELVLANADYIIDSLCRQLRHLDLNPHVADVLTATLSFVGVVHEILPLLEEPMRAVSVELEVLGRHQHPELTIPFLKAVSEIAKACKIEASTMSRDASAFLMDIECKLTELEQNVNMNQNQNHVQEKKNVQVNDIDLQLEHWSKMLHKLNESRRYRRTIASIAGSCLTAATPLLASINEAACLVALGIVEDGIATLAKVEEAFRYEKESKEAIGRAIRVCTYQDVEDDMDMTDEGVDENRLLPAMNKAWPYLVICVKNRNLLAVQKCMGVVSKVVFICGGDFFIRRFCTDGSHFWSLLTTSPFHRRPVFKEKKPLLLPYRVMPESQLEPRAEGSTIKVQSAVLNMIAEISINKRSSSAFQQVLKKVSGLVVGIACSSVTRLREASINALSGLACMDPDLIWLLLADVYYSLNKKFPSPPSSDFPDASQLLPPPLTPKDYLYVQYGGESFGFDVDPISVEVVFDKLQSEIISH</sequence>
<keyword evidence="4" id="KW-1185">Reference proteome</keyword>
<feature type="coiled-coil region" evidence="1">
    <location>
        <begin position="949"/>
        <end position="976"/>
    </location>
</feature>
<dbReference type="Pfam" id="PF21547">
    <property type="entry name" value="TTI1"/>
    <property type="match status" value="1"/>
</dbReference>
<dbReference type="InterPro" id="IPR057566">
    <property type="entry name" value="TPR_TTI1_N"/>
</dbReference>
<dbReference type="PANTHER" id="PTHR18460:SF3">
    <property type="entry name" value="TELO2-INTERACTING PROTEIN 1 HOMOLOG"/>
    <property type="match status" value="1"/>
</dbReference>
<dbReference type="EMBL" id="JAINDJ010000008">
    <property type="protein sequence ID" value="KAG9439501.1"/>
    <property type="molecule type" value="Genomic_DNA"/>
</dbReference>
<name>A0AAV7DVB5_ARIFI</name>
<dbReference type="InterPro" id="IPR052587">
    <property type="entry name" value="TELO2-interacting_protein_1"/>
</dbReference>
<evidence type="ECO:0000256" key="1">
    <source>
        <dbReference type="SAM" id="Coils"/>
    </source>
</evidence>
<reference evidence="3 4" key="1">
    <citation type="submission" date="2021-07" db="EMBL/GenBank/DDBJ databases">
        <title>The Aristolochia fimbriata genome: insights into angiosperm evolution, floral development and chemical biosynthesis.</title>
        <authorList>
            <person name="Jiao Y."/>
        </authorList>
    </citation>
    <scope>NUCLEOTIDE SEQUENCE [LARGE SCALE GENOMIC DNA]</scope>
    <source>
        <strain evidence="3">IBCAS-2021</strain>
        <tissue evidence="3">Leaf</tissue>
    </source>
</reference>
<gene>
    <name evidence="3" type="ORF">H6P81_019666</name>
</gene>